<dbReference type="EMBL" id="JH431640">
    <property type="status" value="NOT_ANNOTATED_CDS"/>
    <property type="molecule type" value="Genomic_DNA"/>
</dbReference>
<keyword evidence="6" id="KW-0325">Glycoprotein</keyword>
<evidence type="ECO:0000259" key="8">
    <source>
        <dbReference type="Pfam" id="PF00884"/>
    </source>
</evidence>
<keyword evidence="10" id="KW-1185">Reference proteome</keyword>
<dbReference type="PANTHER" id="PTHR10342:SF273">
    <property type="entry name" value="RE14504P"/>
    <property type="match status" value="1"/>
</dbReference>
<dbReference type="Proteomes" id="UP000014500">
    <property type="component" value="Unassembled WGS sequence"/>
</dbReference>
<proteinExistence type="inferred from homology"/>
<sequence length="485" mass="55191">MPPAFTIFILSFSLLFGANYCQIERPHVIFILADDLGWNDVSFHGSPQIPTTNIDKLASEGIILNNYYVSPLCTPSRSSLMTGKYPIHTGMQHDVIYGPQPYGLPLQLKLLPEYFKDLGYVNRIVGKWHLGFFHTNYTPTARGFDSHFGYFCGHQDYFDHTAQETNYDWGLDMRNGSKLMKSLFGQYSTTLFTHEAVRLIDSHNSSESLFLYLAHLAVHAGNSYAPLQAPKKYVSRFPHIKNHNRRIFAGMTAALDDSIGDTKNTLWEGGVRASGFVWSLKLEERKRVSSQLMHISDWLPTLYHAVGGDTSELPSDLDGFNMWPSLNNNSPSPRKAVLHNIDDLLNIAALRYEDFKVVIGRTFDGKYDNWFPLPEEIEYDSNEVNFFRSHSFINLKNATVFCGPVPQNASENCQPQLKPCLFNIKEDPCEFHNLALDKPDVLQMLLDKLNDYNSTAVPPVNKPDDPRANPRLHGYAWVPWINTEM</sequence>
<dbReference type="InterPro" id="IPR047115">
    <property type="entry name" value="ARSB"/>
</dbReference>
<dbReference type="InterPro" id="IPR000917">
    <property type="entry name" value="Sulfatase_N"/>
</dbReference>
<dbReference type="InterPro" id="IPR024607">
    <property type="entry name" value="Sulfatase_CS"/>
</dbReference>
<dbReference type="PROSITE" id="PS00523">
    <property type="entry name" value="SULFATASE_1"/>
    <property type="match status" value="1"/>
</dbReference>
<keyword evidence="3" id="KW-0479">Metal-binding</keyword>
<dbReference type="PANTHER" id="PTHR10342">
    <property type="entry name" value="ARYLSULFATASE"/>
    <property type="match status" value="1"/>
</dbReference>
<comment type="cofactor">
    <cofactor evidence="1">
        <name>Ca(2+)</name>
        <dbReference type="ChEBI" id="CHEBI:29108"/>
    </cofactor>
</comment>
<reference evidence="9" key="2">
    <citation type="submission" date="2015-02" db="UniProtKB">
        <authorList>
            <consortium name="EnsemblMetazoa"/>
        </authorList>
    </citation>
    <scope>IDENTIFICATION</scope>
</reference>
<evidence type="ECO:0000313" key="9">
    <source>
        <dbReference type="EnsemblMetazoa" id="SMAR005768-PA"/>
    </source>
</evidence>
<dbReference type="Pfam" id="PF00884">
    <property type="entry name" value="Sulfatase"/>
    <property type="match status" value="1"/>
</dbReference>
<keyword evidence="5" id="KW-0106">Calcium</keyword>
<feature type="signal peptide" evidence="7">
    <location>
        <begin position="1"/>
        <end position="21"/>
    </location>
</feature>
<dbReference type="Gene3D" id="3.40.720.10">
    <property type="entry name" value="Alkaline Phosphatase, subunit A"/>
    <property type="match status" value="2"/>
</dbReference>
<dbReference type="eggNOG" id="KOG3867">
    <property type="taxonomic scope" value="Eukaryota"/>
</dbReference>
<evidence type="ECO:0000256" key="1">
    <source>
        <dbReference type="ARBA" id="ARBA00001913"/>
    </source>
</evidence>
<evidence type="ECO:0000256" key="4">
    <source>
        <dbReference type="ARBA" id="ARBA00022801"/>
    </source>
</evidence>
<dbReference type="InterPro" id="IPR017850">
    <property type="entry name" value="Alkaline_phosphatase_core_sf"/>
</dbReference>
<dbReference type="SUPFAM" id="SSF53649">
    <property type="entry name" value="Alkaline phosphatase-like"/>
    <property type="match status" value="1"/>
</dbReference>
<dbReference type="PhylomeDB" id="T1IX37"/>
<reference evidence="10" key="1">
    <citation type="submission" date="2011-05" db="EMBL/GenBank/DDBJ databases">
        <authorList>
            <person name="Richards S.R."/>
            <person name="Qu J."/>
            <person name="Jiang H."/>
            <person name="Jhangiani S.N."/>
            <person name="Agravi P."/>
            <person name="Goodspeed R."/>
            <person name="Gross S."/>
            <person name="Mandapat C."/>
            <person name="Jackson L."/>
            <person name="Mathew T."/>
            <person name="Pu L."/>
            <person name="Thornton R."/>
            <person name="Saada N."/>
            <person name="Wilczek-Boney K.B."/>
            <person name="Lee S."/>
            <person name="Kovar C."/>
            <person name="Wu Y."/>
            <person name="Scherer S.E."/>
            <person name="Worley K.C."/>
            <person name="Muzny D.M."/>
            <person name="Gibbs R."/>
        </authorList>
    </citation>
    <scope>NUCLEOTIDE SEQUENCE</scope>
    <source>
        <strain evidence="10">Brora</strain>
    </source>
</reference>
<dbReference type="STRING" id="126957.T1IX37"/>
<dbReference type="HOGENOM" id="CLU_006332_10_1_1"/>
<evidence type="ECO:0000256" key="6">
    <source>
        <dbReference type="ARBA" id="ARBA00023180"/>
    </source>
</evidence>
<accession>T1IX37</accession>
<feature type="domain" description="Sulfatase N-terminal" evidence="8">
    <location>
        <begin position="26"/>
        <end position="265"/>
    </location>
</feature>
<dbReference type="EnsemblMetazoa" id="SMAR005768-RA">
    <property type="protein sequence ID" value="SMAR005768-PA"/>
    <property type="gene ID" value="SMAR005768"/>
</dbReference>
<evidence type="ECO:0000313" key="10">
    <source>
        <dbReference type="Proteomes" id="UP000014500"/>
    </source>
</evidence>
<evidence type="ECO:0000256" key="5">
    <source>
        <dbReference type="ARBA" id="ARBA00022837"/>
    </source>
</evidence>
<keyword evidence="7" id="KW-0732">Signal</keyword>
<feature type="chain" id="PRO_5004579644" description="Sulfatase N-terminal domain-containing protein" evidence="7">
    <location>
        <begin position="22"/>
        <end position="485"/>
    </location>
</feature>
<dbReference type="GO" id="GO:0008484">
    <property type="term" value="F:sulfuric ester hydrolase activity"/>
    <property type="evidence" value="ECO:0007669"/>
    <property type="project" value="InterPro"/>
</dbReference>
<dbReference type="GO" id="GO:0046872">
    <property type="term" value="F:metal ion binding"/>
    <property type="evidence" value="ECO:0007669"/>
    <property type="project" value="UniProtKB-KW"/>
</dbReference>
<evidence type="ECO:0000256" key="3">
    <source>
        <dbReference type="ARBA" id="ARBA00022723"/>
    </source>
</evidence>
<evidence type="ECO:0000256" key="2">
    <source>
        <dbReference type="ARBA" id="ARBA00008779"/>
    </source>
</evidence>
<evidence type="ECO:0000256" key="7">
    <source>
        <dbReference type="SAM" id="SignalP"/>
    </source>
</evidence>
<name>T1IX37_STRMM</name>
<dbReference type="Gene3D" id="3.30.1120.10">
    <property type="match status" value="1"/>
</dbReference>
<dbReference type="OMA" id="QFKLMPQ"/>
<keyword evidence="4" id="KW-0378">Hydrolase</keyword>
<protein>
    <recommendedName>
        <fullName evidence="8">Sulfatase N-terminal domain-containing protein</fullName>
    </recommendedName>
</protein>
<organism evidence="9 10">
    <name type="scientific">Strigamia maritima</name>
    <name type="common">European centipede</name>
    <name type="synonym">Geophilus maritimus</name>
    <dbReference type="NCBI Taxonomy" id="126957"/>
    <lineage>
        <taxon>Eukaryota</taxon>
        <taxon>Metazoa</taxon>
        <taxon>Ecdysozoa</taxon>
        <taxon>Arthropoda</taxon>
        <taxon>Myriapoda</taxon>
        <taxon>Chilopoda</taxon>
        <taxon>Pleurostigmophora</taxon>
        <taxon>Geophilomorpha</taxon>
        <taxon>Linotaeniidae</taxon>
        <taxon>Strigamia</taxon>
    </lineage>
</organism>
<dbReference type="CDD" id="cd16029">
    <property type="entry name" value="4-S"/>
    <property type="match status" value="1"/>
</dbReference>
<dbReference type="AlphaFoldDB" id="T1IX37"/>
<comment type="similarity">
    <text evidence="2">Belongs to the sulfatase family.</text>
</comment>